<dbReference type="NCBIfam" id="TIGR04057">
    <property type="entry name" value="SusC_RagA_signa"/>
    <property type="match status" value="1"/>
</dbReference>
<reference evidence="15 16" key="1">
    <citation type="submission" date="2024-06" db="EMBL/GenBank/DDBJ databases">
        <title>Chitinophaga defluvii sp. nov., isolated from municipal sewage.</title>
        <authorList>
            <person name="Zhang L."/>
        </authorList>
    </citation>
    <scope>NUCLEOTIDE SEQUENCE [LARGE SCALE GENOMIC DNA]</scope>
    <source>
        <strain evidence="15 16">H8</strain>
    </source>
</reference>
<dbReference type="InterPro" id="IPR037066">
    <property type="entry name" value="Plug_dom_sf"/>
</dbReference>
<evidence type="ECO:0000256" key="3">
    <source>
        <dbReference type="ARBA" id="ARBA00022452"/>
    </source>
</evidence>
<dbReference type="PROSITE" id="PS52016">
    <property type="entry name" value="TONB_DEPENDENT_REC_3"/>
    <property type="match status" value="1"/>
</dbReference>
<keyword evidence="4 10" id="KW-0812">Transmembrane</keyword>
<proteinExistence type="inferred from homology"/>
<evidence type="ECO:0000256" key="8">
    <source>
        <dbReference type="ARBA" id="ARBA00023170"/>
    </source>
</evidence>
<protein>
    <submittedName>
        <fullName evidence="15">SusC/RagA family TonB-linked outer membrane protein</fullName>
    </submittedName>
</protein>
<evidence type="ECO:0000256" key="5">
    <source>
        <dbReference type="ARBA" id="ARBA00022729"/>
    </source>
</evidence>
<feature type="signal peptide" evidence="12">
    <location>
        <begin position="1"/>
        <end position="22"/>
    </location>
</feature>
<evidence type="ECO:0000256" key="11">
    <source>
        <dbReference type="RuleBase" id="RU003357"/>
    </source>
</evidence>
<dbReference type="InterPro" id="IPR023996">
    <property type="entry name" value="TonB-dep_OMP_SusC/RagA"/>
</dbReference>
<dbReference type="InterPro" id="IPR000531">
    <property type="entry name" value="Beta-barrel_TonB"/>
</dbReference>
<feature type="domain" description="TonB-dependent receptor-like beta-barrel" evidence="13">
    <location>
        <begin position="397"/>
        <end position="928"/>
    </location>
</feature>
<dbReference type="RefSeq" id="WP_354663321.1">
    <property type="nucleotide sequence ID" value="NZ_JBEXAC010000002.1"/>
</dbReference>
<dbReference type="InterPro" id="IPR008969">
    <property type="entry name" value="CarboxyPept-like_regulatory"/>
</dbReference>
<evidence type="ECO:0000256" key="4">
    <source>
        <dbReference type="ARBA" id="ARBA00022692"/>
    </source>
</evidence>
<accession>A0ABV2TCL0</accession>
<comment type="similarity">
    <text evidence="10 11">Belongs to the TonB-dependent receptor family.</text>
</comment>
<keyword evidence="3 10" id="KW-1134">Transmembrane beta strand</keyword>
<dbReference type="Pfam" id="PF07715">
    <property type="entry name" value="Plug"/>
    <property type="match status" value="1"/>
</dbReference>
<dbReference type="InterPro" id="IPR012910">
    <property type="entry name" value="Plug_dom"/>
</dbReference>
<keyword evidence="9 10" id="KW-0998">Cell outer membrane</keyword>
<keyword evidence="16" id="KW-1185">Reference proteome</keyword>
<keyword evidence="6 11" id="KW-0798">TonB box</keyword>
<dbReference type="Gene3D" id="2.40.170.20">
    <property type="entry name" value="TonB-dependent receptor, beta-barrel domain"/>
    <property type="match status" value="1"/>
</dbReference>
<gene>
    <name evidence="15" type="ORF">ABR189_25525</name>
</gene>
<evidence type="ECO:0000256" key="6">
    <source>
        <dbReference type="ARBA" id="ARBA00023077"/>
    </source>
</evidence>
<name>A0ABV2TCL0_9BACT</name>
<evidence type="ECO:0000259" key="13">
    <source>
        <dbReference type="Pfam" id="PF00593"/>
    </source>
</evidence>
<organism evidence="15 16">
    <name type="scientific">Chitinophaga defluvii</name>
    <dbReference type="NCBI Taxonomy" id="3163343"/>
    <lineage>
        <taxon>Bacteria</taxon>
        <taxon>Pseudomonadati</taxon>
        <taxon>Bacteroidota</taxon>
        <taxon>Chitinophagia</taxon>
        <taxon>Chitinophagales</taxon>
        <taxon>Chitinophagaceae</taxon>
        <taxon>Chitinophaga</taxon>
    </lineage>
</organism>
<comment type="subcellular location">
    <subcellularLocation>
        <location evidence="1 10">Cell outer membrane</location>
        <topology evidence="1 10">Multi-pass membrane protein</topology>
    </subcellularLocation>
</comment>
<dbReference type="Gene3D" id="2.60.40.1120">
    <property type="entry name" value="Carboxypeptidase-like, regulatory domain"/>
    <property type="match status" value="1"/>
</dbReference>
<dbReference type="NCBIfam" id="TIGR04056">
    <property type="entry name" value="OMP_RagA_SusC"/>
    <property type="match status" value="1"/>
</dbReference>
<dbReference type="InterPro" id="IPR023997">
    <property type="entry name" value="TonB-dep_OMP_SusC/RagA_CS"/>
</dbReference>
<evidence type="ECO:0000256" key="10">
    <source>
        <dbReference type="PROSITE-ProRule" id="PRU01360"/>
    </source>
</evidence>
<dbReference type="PANTHER" id="PTHR30069:SF29">
    <property type="entry name" value="HEMOGLOBIN AND HEMOGLOBIN-HAPTOGLOBIN-BINDING PROTEIN 1-RELATED"/>
    <property type="match status" value="1"/>
</dbReference>
<keyword evidence="5 12" id="KW-0732">Signal</keyword>
<feature type="chain" id="PRO_5045532450" evidence="12">
    <location>
        <begin position="23"/>
        <end position="972"/>
    </location>
</feature>
<dbReference type="SUPFAM" id="SSF49464">
    <property type="entry name" value="Carboxypeptidase regulatory domain-like"/>
    <property type="match status" value="1"/>
</dbReference>
<dbReference type="EMBL" id="JBEXAC010000002">
    <property type="protein sequence ID" value="MET7000768.1"/>
    <property type="molecule type" value="Genomic_DNA"/>
</dbReference>
<dbReference type="Pfam" id="PF13715">
    <property type="entry name" value="CarbopepD_reg_2"/>
    <property type="match status" value="1"/>
</dbReference>
<keyword evidence="8" id="KW-0675">Receptor</keyword>
<dbReference type="InterPro" id="IPR036942">
    <property type="entry name" value="Beta-barrel_TonB_sf"/>
</dbReference>
<dbReference type="Pfam" id="PF00593">
    <property type="entry name" value="TonB_dep_Rec_b-barrel"/>
    <property type="match status" value="1"/>
</dbReference>
<dbReference type="Gene3D" id="2.170.130.10">
    <property type="entry name" value="TonB-dependent receptor, plug domain"/>
    <property type="match status" value="1"/>
</dbReference>
<evidence type="ECO:0000256" key="7">
    <source>
        <dbReference type="ARBA" id="ARBA00023136"/>
    </source>
</evidence>
<evidence type="ECO:0000256" key="1">
    <source>
        <dbReference type="ARBA" id="ARBA00004571"/>
    </source>
</evidence>
<dbReference type="Proteomes" id="UP001549749">
    <property type="component" value="Unassembled WGS sequence"/>
</dbReference>
<dbReference type="SUPFAM" id="SSF56935">
    <property type="entry name" value="Porins"/>
    <property type="match status" value="1"/>
</dbReference>
<keyword evidence="2 10" id="KW-0813">Transport</keyword>
<evidence type="ECO:0000256" key="2">
    <source>
        <dbReference type="ARBA" id="ARBA00022448"/>
    </source>
</evidence>
<keyword evidence="7 10" id="KW-0472">Membrane</keyword>
<evidence type="ECO:0000313" key="15">
    <source>
        <dbReference type="EMBL" id="MET7000768.1"/>
    </source>
</evidence>
<evidence type="ECO:0000313" key="16">
    <source>
        <dbReference type="Proteomes" id="UP001549749"/>
    </source>
</evidence>
<evidence type="ECO:0000256" key="12">
    <source>
        <dbReference type="SAM" id="SignalP"/>
    </source>
</evidence>
<evidence type="ECO:0000256" key="9">
    <source>
        <dbReference type="ARBA" id="ARBA00023237"/>
    </source>
</evidence>
<evidence type="ECO:0000259" key="14">
    <source>
        <dbReference type="Pfam" id="PF07715"/>
    </source>
</evidence>
<sequence length="972" mass="104735">MKKMLSAVLAMICFLLPLMIQAQQKTVTGKVTDRNGTPLPGASIAILNGRQGVVTNAAGKFEIAVPPDARLTVYYTGYKTNTIKVTAGTDPLNIILEEDVARLDEVIVTGLATTVKRRNSANAVATVSASELAGISPAQTFDAALNGKITGANIVANSGAPGGGISVKLRGVTTIYGNTEPLYVVDGVIVNNKTISGGMNAVTAAESGGTNTSTQDNGSNRIADINPADIENIEILKGASAAAIYGSQAAAGVVVITTKRGKAGKTKITVTQDIGIQTARKLMGVRQLNETIVEETWGPSGLTRYKAAVAAGKIYDYEKEMYGEKGFLRNTTVSMSGGSDRTTFMFSAGMRKEDGIILRTGYANNNLRLNVDHRISDRIKIGVSTAFINSSADRGLTNNDNTGVSFGSALSGTPSFIELHQDASGNYPRNPMASSNPIETRDKMTNNELTNRVISGVNLEATLQQSEIATTKFIARGGVDFYNFKTKVLFPASLQFERVKRGHNIQGNANNTFTNWAGFLVNTFTPNTNLSFTTSAGLTHEYASFDQILTLATQLVGTQTSSDQAAALDITQTRNSSRNDGIFVQEEIAFKEFLNFTAGVRFDKSTNNGKYRQFIAYPKANIAWNISKMGQWENETVSDLKLRVAYGEGNSLPTFSSRFTTLPIDNIGGKSGSLINIVLGNPDIMPERQTELEGGVDVSFLGGKIGLEATYYNKVIKDLLLLSDYQGATGFGTKWVNGGQLRNTGLELGLRTVPVNNAQVRWSSNINFWKNRSEVSALTVPAFDPGGSFGATYGTFFVQNNATATQIVAVVDDAGTTAKVGDTEPDFQMNFFNDLTLFKNLSLRFLIHWKKGGDNVNLSQLLFDGGGTSPDYDEAAGDGKLGEGRLLGFHSYVQDASYVRIREIGLYYRIPVKMKFMESITVGASANNYFTWTKYKGYDPEVSNFGAGFSTGVDVAPFPSSKRVQFHLALNF</sequence>
<dbReference type="InterPro" id="IPR039426">
    <property type="entry name" value="TonB-dep_rcpt-like"/>
</dbReference>
<dbReference type="PANTHER" id="PTHR30069">
    <property type="entry name" value="TONB-DEPENDENT OUTER MEMBRANE RECEPTOR"/>
    <property type="match status" value="1"/>
</dbReference>
<feature type="domain" description="TonB-dependent receptor plug" evidence="14">
    <location>
        <begin position="117"/>
        <end position="253"/>
    </location>
</feature>
<comment type="caution">
    <text evidence="15">The sequence shown here is derived from an EMBL/GenBank/DDBJ whole genome shotgun (WGS) entry which is preliminary data.</text>
</comment>